<name>A0ABU8V8Q6_9BURK</name>
<evidence type="ECO:0000256" key="7">
    <source>
        <dbReference type="ARBA" id="ARBA00022989"/>
    </source>
</evidence>
<evidence type="ECO:0000256" key="9">
    <source>
        <dbReference type="ARBA" id="ARBA00025772"/>
    </source>
</evidence>
<evidence type="ECO:0000313" key="13">
    <source>
        <dbReference type="Proteomes" id="UP001365846"/>
    </source>
</evidence>
<keyword evidence="7" id="KW-1133">Transmembrane helix</keyword>
<reference evidence="12 13" key="1">
    <citation type="submission" date="2024-03" db="EMBL/GenBank/DDBJ databases">
        <title>Novel species of the genus Variovorax.</title>
        <authorList>
            <person name="Liu Q."/>
            <person name="Xin Y.-H."/>
        </authorList>
    </citation>
    <scope>NUCLEOTIDE SEQUENCE [LARGE SCALE GENOMIC DNA]</scope>
    <source>
        <strain evidence="12 13">KACC 18899</strain>
    </source>
</reference>
<dbReference type="Gene3D" id="3.55.40.10">
    <property type="entry name" value="minor pseudopilin epsh domain"/>
    <property type="match status" value="1"/>
</dbReference>
<dbReference type="InterPro" id="IPR012902">
    <property type="entry name" value="N_methyl_site"/>
</dbReference>
<organism evidence="12 13">
    <name type="scientific">Variovorax ureilyticus</name>
    <dbReference type="NCBI Taxonomy" id="1836198"/>
    <lineage>
        <taxon>Bacteria</taxon>
        <taxon>Pseudomonadati</taxon>
        <taxon>Pseudomonadota</taxon>
        <taxon>Betaproteobacteria</taxon>
        <taxon>Burkholderiales</taxon>
        <taxon>Comamonadaceae</taxon>
        <taxon>Variovorax</taxon>
    </lineage>
</organism>
<keyword evidence="8" id="KW-0472">Membrane</keyword>
<comment type="subcellular location">
    <subcellularLocation>
        <location evidence="1">Cell inner membrane</location>
        <topology evidence="1">Single-pass membrane protein</topology>
    </subcellularLocation>
</comment>
<evidence type="ECO:0000256" key="8">
    <source>
        <dbReference type="ARBA" id="ARBA00023136"/>
    </source>
</evidence>
<evidence type="ECO:0000256" key="6">
    <source>
        <dbReference type="ARBA" id="ARBA00022692"/>
    </source>
</evidence>
<evidence type="ECO:0000256" key="4">
    <source>
        <dbReference type="ARBA" id="ARBA00022481"/>
    </source>
</evidence>
<evidence type="ECO:0000259" key="11">
    <source>
        <dbReference type="Pfam" id="PF12019"/>
    </source>
</evidence>
<keyword evidence="4" id="KW-0488">Methylation</keyword>
<keyword evidence="5" id="KW-0997">Cell inner membrane</keyword>
<evidence type="ECO:0000256" key="5">
    <source>
        <dbReference type="ARBA" id="ARBA00022519"/>
    </source>
</evidence>
<comment type="similarity">
    <text evidence="9">Belongs to the GSP H family.</text>
</comment>
<feature type="domain" description="General secretion pathway GspH" evidence="11">
    <location>
        <begin position="50"/>
        <end position="160"/>
    </location>
</feature>
<keyword evidence="6" id="KW-0812">Transmembrane</keyword>
<dbReference type="InterPro" id="IPR022346">
    <property type="entry name" value="T2SS_GspH"/>
</dbReference>
<dbReference type="Proteomes" id="UP001365846">
    <property type="component" value="Unassembled WGS sequence"/>
</dbReference>
<comment type="caution">
    <text evidence="12">The sequence shown here is derived from an EMBL/GenBank/DDBJ whole genome shotgun (WGS) entry which is preliminary data.</text>
</comment>
<keyword evidence="3" id="KW-1003">Cell membrane</keyword>
<gene>
    <name evidence="12" type="ORF">WKW77_02745</name>
</gene>
<evidence type="ECO:0000256" key="3">
    <source>
        <dbReference type="ARBA" id="ARBA00022475"/>
    </source>
</evidence>
<evidence type="ECO:0000256" key="10">
    <source>
        <dbReference type="ARBA" id="ARBA00030775"/>
    </source>
</evidence>
<dbReference type="Pfam" id="PF07963">
    <property type="entry name" value="N_methyl"/>
    <property type="match status" value="1"/>
</dbReference>
<evidence type="ECO:0000313" key="12">
    <source>
        <dbReference type="EMBL" id="MEJ8809965.1"/>
    </source>
</evidence>
<evidence type="ECO:0000256" key="1">
    <source>
        <dbReference type="ARBA" id="ARBA00004377"/>
    </source>
</evidence>
<dbReference type="EMBL" id="JBBKZU010000001">
    <property type="protein sequence ID" value="MEJ8809965.1"/>
    <property type="molecule type" value="Genomic_DNA"/>
</dbReference>
<dbReference type="NCBIfam" id="TIGR02532">
    <property type="entry name" value="IV_pilin_GFxxxE"/>
    <property type="match status" value="1"/>
</dbReference>
<dbReference type="SUPFAM" id="SSF54523">
    <property type="entry name" value="Pili subunits"/>
    <property type="match status" value="1"/>
</dbReference>
<dbReference type="InterPro" id="IPR045584">
    <property type="entry name" value="Pilin-like"/>
</dbReference>
<dbReference type="Pfam" id="PF12019">
    <property type="entry name" value="GspH"/>
    <property type="match status" value="1"/>
</dbReference>
<accession>A0ABU8V8Q6</accession>
<dbReference type="RefSeq" id="WP_340355274.1">
    <property type="nucleotide sequence ID" value="NZ_JBBKZU010000001.1"/>
</dbReference>
<proteinExistence type="inferred from homology"/>
<dbReference type="PROSITE" id="PS00409">
    <property type="entry name" value="PROKAR_NTER_METHYL"/>
    <property type="match status" value="1"/>
</dbReference>
<keyword evidence="13" id="KW-1185">Reference proteome</keyword>
<sequence length="179" mass="18916">MSSARLSSRKGRGFTLIEMMVVVALAAILGAVAVPGFRDLLVNQRLAATTSDFVASLGLTRAEAIRHSQLVTLLPRNQDWSNGWEVATTDFDGNRVLLRAFEALRPGIAVDPRNGDGFNKFVSYDASGFSKTKSGAFGAGCLTFVAETGRRSSVVISASGRPRVCDPDKKGDCAGACGT</sequence>
<evidence type="ECO:0000256" key="2">
    <source>
        <dbReference type="ARBA" id="ARBA00021549"/>
    </source>
</evidence>
<protein>
    <recommendedName>
        <fullName evidence="2">Type II secretion system protein H</fullName>
    </recommendedName>
    <alternativeName>
        <fullName evidence="10">General secretion pathway protein H</fullName>
    </alternativeName>
</protein>